<feature type="non-terminal residue" evidence="1">
    <location>
        <position position="26"/>
    </location>
</feature>
<reference evidence="1" key="1">
    <citation type="submission" date="2018-06" db="EMBL/GenBank/DDBJ databases">
        <authorList>
            <person name="Zhirakovskaya E."/>
        </authorList>
    </citation>
    <scope>NUCLEOTIDE SEQUENCE</scope>
</reference>
<organism evidence="1">
    <name type="scientific">hydrothermal vent metagenome</name>
    <dbReference type="NCBI Taxonomy" id="652676"/>
    <lineage>
        <taxon>unclassified sequences</taxon>
        <taxon>metagenomes</taxon>
        <taxon>ecological metagenomes</taxon>
    </lineage>
</organism>
<name>A0A3B0WE10_9ZZZZ</name>
<evidence type="ECO:0000313" key="1">
    <source>
        <dbReference type="EMBL" id="VAW54095.1"/>
    </source>
</evidence>
<proteinExistence type="predicted"/>
<dbReference type="AlphaFoldDB" id="A0A3B0WE10"/>
<accession>A0A3B0WE10</accession>
<gene>
    <name evidence="1" type="ORF">MNBD_GAMMA07-1204</name>
</gene>
<sequence length="26" mass="2887">MSYTIRNAAEMSEGDGVDVKRLFPIS</sequence>
<dbReference type="EMBL" id="UOFF01000050">
    <property type="protein sequence ID" value="VAW54095.1"/>
    <property type="molecule type" value="Genomic_DNA"/>
</dbReference>
<protein>
    <submittedName>
        <fullName evidence="1">Uncharacterized protein</fullName>
    </submittedName>
</protein>